<evidence type="ECO:0000313" key="2">
    <source>
        <dbReference type="EMBL" id="MBB5035223.1"/>
    </source>
</evidence>
<comment type="caution">
    <text evidence="2">The sequence shown here is derived from an EMBL/GenBank/DDBJ whole genome shotgun (WGS) entry which is preliminary data.</text>
</comment>
<reference evidence="2 3" key="1">
    <citation type="submission" date="2020-08" db="EMBL/GenBank/DDBJ databases">
        <title>Genomic Encyclopedia of Type Strains, Phase IV (KMG-IV): sequencing the most valuable type-strain genomes for metagenomic binning, comparative biology and taxonomic classification.</title>
        <authorList>
            <person name="Goeker M."/>
        </authorList>
    </citation>
    <scope>NUCLEOTIDE SEQUENCE [LARGE SCALE GENOMIC DNA]</scope>
    <source>
        <strain evidence="2 3">DSM 12252</strain>
    </source>
</reference>
<dbReference type="InterPro" id="IPR000600">
    <property type="entry name" value="ROK"/>
</dbReference>
<dbReference type="PANTHER" id="PTHR18964">
    <property type="entry name" value="ROK (REPRESSOR, ORF, KINASE) FAMILY"/>
    <property type="match status" value="1"/>
</dbReference>
<name>A0A7W8DMC1_9BACT</name>
<proteinExistence type="inferred from homology"/>
<dbReference type="InterPro" id="IPR043129">
    <property type="entry name" value="ATPase_NBD"/>
</dbReference>
<dbReference type="InterPro" id="IPR036388">
    <property type="entry name" value="WH-like_DNA-bd_sf"/>
</dbReference>
<accession>A0A7W8DMC1</accession>
<dbReference type="GO" id="GO:0016301">
    <property type="term" value="F:kinase activity"/>
    <property type="evidence" value="ECO:0007669"/>
    <property type="project" value="UniProtKB-KW"/>
</dbReference>
<dbReference type="PANTHER" id="PTHR18964:SF149">
    <property type="entry name" value="BIFUNCTIONAL UDP-N-ACETYLGLUCOSAMINE 2-EPIMERASE_N-ACETYLMANNOSAMINE KINASE"/>
    <property type="match status" value="1"/>
</dbReference>
<keyword evidence="2" id="KW-0808">Transferase</keyword>
<keyword evidence="2" id="KW-0418">Kinase</keyword>
<dbReference type="Gene3D" id="1.10.10.10">
    <property type="entry name" value="Winged helix-like DNA-binding domain superfamily/Winged helix DNA-binding domain"/>
    <property type="match status" value="1"/>
</dbReference>
<dbReference type="SUPFAM" id="SSF53067">
    <property type="entry name" value="Actin-like ATPase domain"/>
    <property type="match status" value="1"/>
</dbReference>
<dbReference type="RefSeq" id="WP_184343794.1">
    <property type="nucleotide sequence ID" value="NZ_JACHIG010000014.1"/>
</dbReference>
<dbReference type="EMBL" id="JACHIG010000014">
    <property type="protein sequence ID" value="MBB5035223.1"/>
    <property type="molecule type" value="Genomic_DNA"/>
</dbReference>
<evidence type="ECO:0000313" key="3">
    <source>
        <dbReference type="Proteomes" id="UP000590740"/>
    </source>
</evidence>
<dbReference type="Pfam" id="PF00480">
    <property type="entry name" value="ROK"/>
    <property type="match status" value="1"/>
</dbReference>
<dbReference type="InterPro" id="IPR036390">
    <property type="entry name" value="WH_DNA-bd_sf"/>
</dbReference>
<keyword evidence="3" id="KW-1185">Reference proteome</keyword>
<dbReference type="CDD" id="cd23763">
    <property type="entry name" value="ASKHA_ATPase_ROK"/>
    <property type="match status" value="1"/>
</dbReference>
<gene>
    <name evidence="2" type="ORF">HNQ65_004832</name>
</gene>
<dbReference type="Proteomes" id="UP000590740">
    <property type="component" value="Unassembled WGS sequence"/>
</dbReference>
<organism evidence="2 3">
    <name type="scientific">Prosthecobacter vanneervenii</name>
    <dbReference type="NCBI Taxonomy" id="48466"/>
    <lineage>
        <taxon>Bacteria</taxon>
        <taxon>Pseudomonadati</taxon>
        <taxon>Verrucomicrobiota</taxon>
        <taxon>Verrucomicrobiia</taxon>
        <taxon>Verrucomicrobiales</taxon>
        <taxon>Verrucomicrobiaceae</taxon>
        <taxon>Prosthecobacter</taxon>
    </lineage>
</organism>
<protein>
    <submittedName>
        <fullName evidence="2">Putative NBD/HSP70 family sugar kinase</fullName>
    </submittedName>
</protein>
<evidence type="ECO:0000256" key="1">
    <source>
        <dbReference type="ARBA" id="ARBA00006479"/>
    </source>
</evidence>
<dbReference type="SUPFAM" id="SSF46785">
    <property type="entry name" value="Winged helix' DNA-binding domain"/>
    <property type="match status" value="1"/>
</dbReference>
<dbReference type="AlphaFoldDB" id="A0A7W8DMC1"/>
<dbReference type="Gene3D" id="3.30.420.40">
    <property type="match status" value="2"/>
</dbReference>
<comment type="similarity">
    <text evidence="1">Belongs to the ROK (NagC/XylR) family.</text>
</comment>
<sequence length="369" mass="39438">MRNPEDQRYLIAQTVLQVRSQHATSRRALADALRLSPTTAGLYVDHLIASGYLHENGLEKAPMGRPKRLLTTNAQAGWFAGIEFNAERIQAVSVDFSGHKTAKRIVSLPESVTPARVVSEIKSTISELAQNATGPLLGIGIGVPGLVDPGAGMAHEYAFIEGWKDVPLVQMLQEKVGAIVTMDNNLRVIALAERWFGGASELADYVILGPRSGFGCAIVIGGRVITGSSYGAGEVGRWPWGEGGEVHDVLSSPAVWRRLTGKSKRASLPPDLHAALAALAGQRGEERDAIVKDYARVLSSMHLLLDSHTWILHGPLTALGDEFCADIVAAASRMAPALRGKRIRLLRSQLGDNAGALGAASLAMEKWAP</sequence>